<keyword evidence="2" id="KW-1185">Reference proteome</keyword>
<protein>
    <submittedName>
        <fullName evidence="1">GNAT family N-acetyltransferase</fullName>
    </submittedName>
</protein>
<sequence>MKLIKYNSSYKAKWDEFIKTSKNGLFMYQREFMEYHSDRFIDFSFMIADDKGGIKAVFPANISGEIVYSHQGLTFGGLVLNGNSTVKSVLDIFTLLKCGLKEYGVSKVIYKCVPYIYSTIPSQEELYALFICNAKLIRCDVTASINLASPLPYGSQRKRSIKKALKSGLVVEREYDIEEYWLILNDVLRTQHDSQPVHTVEEMKYLMNKFPDNIKLYVAKESGVILAGAIVFESEFVAHTQYLANSDAGKLCGALDIVIDCLISDVFKSKKYFDFGISNESEGRYLNQGLISQKEGFGARAVAHKQYEILIND</sequence>
<accession>A0ABX9FHU0</accession>
<reference evidence="1 2" key="1">
    <citation type="submission" date="2018-06" db="EMBL/GenBank/DDBJ databases">
        <title>Draft genome sequences of nine Vibrio sp. clinical isolates from across the United States representing the closest known relative of Vibrio cholerae.</title>
        <authorList>
            <person name="Islam M.T."/>
            <person name="Liang K."/>
            <person name="Im M.S."/>
            <person name="Winkjer J."/>
            <person name="Busby S."/>
            <person name="Batra D."/>
            <person name="Rowe L."/>
            <person name="Tarr C.L."/>
            <person name="Boucher Y."/>
        </authorList>
    </citation>
    <scope>NUCLEOTIDE SEQUENCE [LARGE SCALE GENOMIC DNA]</scope>
    <source>
        <strain evidence="1 2">2016V-1111</strain>
    </source>
</reference>
<dbReference type="EMBL" id="QKKR01000036">
    <property type="protein sequence ID" value="RBM51882.1"/>
    <property type="molecule type" value="Genomic_DNA"/>
</dbReference>
<comment type="caution">
    <text evidence="1">The sequence shown here is derived from an EMBL/GenBank/DDBJ whole genome shotgun (WGS) entry which is preliminary data.</text>
</comment>
<evidence type="ECO:0000313" key="2">
    <source>
        <dbReference type="Proteomes" id="UP000252488"/>
    </source>
</evidence>
<dbReference type="Gene3D" id="3.40.630.30">
    <property type="match status" value="1"/>
</dbReference>
<proteinExistence type="predicted"/>
<dbReference type="RefSeq" id="WP_113593874.1">
    <property type="nucleotide sequence ID" value="NZ_CAWNVX010000034.1"/>
</dbReference>
<gene>
    <name evidence="1" type="ORF">DLR69_15500</name>
</gene>
<dbReference type="SUPFAM" id="SSF55729">
    <property type="entry name" value="Acyl-CoA N-acyltransferases (Nat)"/>
    <property type="match status" value="1"/>
</dbReference>
<dbReference type="InterPro" id="IPR016181">
    <property type="entry name" value="Acyl_CoA_acyltransferase"/>
</dbReference>
<organism evidence="1 2">
    <name type="scientific">Vibrio paracholerae</name>
    <dbReference type="NCBI Taxonomy" id="650003"/>
    <lineage>
        <taxon>Bacteria</taxon>
        <taxon>Pseudomonadati</taxon>
        <taxon>Pseudomonadota</taxon>
        <taxon>Gammaproteobacteria</taxon>
        <taxon>Vibrionales</taxon>
        <taxon>Vibrionaceae</taxon>
        <taxon>Vibrio</taxon>
    </lineage>
</organism>
<dbReference type="Proteomes" id="UP000252488">
    <property type="component" value="Unassembled WGS sequence"/>
</dbReference>
<evidence type="ECO:0000313" key="1">
    <source>
        <dbReference type="EMBL" id="RBM51882.1"/>
    </source>
</evidence>
<name>A0ABX9FHU0_9VIBR</name>